<proteinExistence type="predicted"/>
<evidence type="ECO:0000256" key="3">
    <source>
        <dbReference type="ARBA" id="ARBA00022692"/>
    </source>
</evidence>
<evidence type="ECO:0000256" key="7">
    <source>
        <dbReference type="SAM" id="Phobius"/>
    </source>
</evidence>
<evidence type="ECO:0000313" key="9">
    <source>
        <dbReference type="EMBL" id="CAH1775096.1"/>
    </source>
</evidence>
<accession>A0A8S4N2J0</accession>
<dbReference type="OrthoDB" id="2985014at2759"/>
<feature type="domain" description="Major facilitator superfamily (MFS) profile" evidence="8">
    <location>
        <begin position="30"/>
        <end position="440"/>
    </location>
</feature>
<dbReference type="GO" id="GO:0015293">
    <property type="term" value="F:symporter activity"/>
    <property type="evidence" value="ECO:0007669"/>
    <property type="project" value="UniProtKB-KW"/>
</dbReference>
<feature type="transmembrane region" description="Helical" evidence="7">
    <location>
        <begin position="254"/>
        <end position="274"/>
    </location>
</feature>
<comment type="subcellular location">
    <subcellularLocation>
        <location evidence="1">Membrane</location>
        <topology evidence="1">Multi-pass membrane protein</topology>
    </subcellularLocation>
</comment>
<dbReference type="SUPFAM" id="SSF103473">
    <property type="entry name" value="MFS general substrate transporter"/>
    <property type="match status" value="1"/>
</dbReference>
<dbReference type="EMBL" id="CAIIXF020000001">
    <property type="protein sequence ID" value="CAH1775096.1"/>
    <property type="molecule type" value="Genomic_DNA"/>
</dbReference>
<evidence type="ECO:0000256" key="6">
    <source>
        <dbReference type="ARBA" id="ARBA00023136"/>
    </source>
</evidence>
<sequence length="442" mass="48917">MSVSSEDKKLRLDKDDSTPGKYWGRDEKRLWGASLFISCASLYTTRSVMPMSIVSVAKDVHWDKVQKGTVLSAFFWGYCMTQVLGGYLSDRIGGDIVLIVSATGWALITFWTPFIIKLSSDQHTAMVLVVISRVLLGCFQGVHFPSVTSIVCRKVNDQERSLIYSFITSGSQLGILICGSVGSILLERFGWSSVFYVSGCAGICWVFFLKYYLVAQQRKKQIVLSMKDNIVAGEKSHTDSGAVPWLLFFRKPPFWAIIVAHFCHTNAFFILFSWLPTYFHDNFPDAKGWVFNVVPWIVTIPSAILGGHLADLLIRKGYSVTFTRKFLETLSQVPLAICLLLIGQNLHSYTNSVILMTIAVSASSLHKAGVMVNSTDISPRHPGSVMGVMNMAGAIPGFIGVYIAGYILETTKSWAAVFNQTAVVTTIGWLTFMIFGSGKKIV</sequence>
<evidence type="ECO:0000256" key="5">
    <source>
        <dbReference type="ARBA" id="ARBA00022989"/>
    </source>
</evidence>
<dbReference type="AlphaFoldDB" id="A0A8S4N2J0"/>
<feature type="transmembrane region" description="Helical" evidence="7">
    <location>
        <begin position="162"/>
        <end position="185"/>
    </location>
</feature>
<dbReference type="Gene3D" id="1.20.1250.20">
    <property type="entry name" value="MFS general substrate transporter like domains"/>
    <property type="match status" value="2"/>
</dbReference>
<organism evidence="9 10">
    <name type="scientific">Owenia fusiformis</name>
    <name type="common">Polychaete worm</name>
    <dbReference type="NCBI Taxonomy" id="6347"/>
    <lineage>
        <taxon>Eukaryota</taxon>
        <taxon>Metazoa</taxon>
        <taxon>Spiralia</taxon>
        <taxon>Lophotrochozoa</taxon>
        <taxon>Annelida</taxon>
        <taxon>Polychaeta</taxon>
        <taxon>Sedentaria</taxon>
        <taxon>Canalipalpata</taxon>
        <taxon>Sabellida</taxon>
        <taxon>Oweniida</taxon>
        <taxon>Oweniidae</taxon>
        <taxon>Owenia</taxon>
    </lineage>
</organism>
<keyword evidence="4" id="KW-0769">Symport</keyword>
<protein>
    <recommendedName>
        <fullName evidence="8">Major facilitator superfamily (MFS) profile domain-containing protein</fullName>
    </recommendedName>
</protein>
<feature type="transmembrane region" description="Helical" evidence="7">
    <location>
        <begin position="414"/>
        <end position="435"/>
    </location>
</feature>
<dbReference type="InterPro" id="IPR050382">
    <property type="entry name" value="MFS_Na/Anion_cotransporter"/>
</dbReference>
<keyword evidence="10" id="KW-1185">Reference proteome</keyword>
<feature type="transmembrane region" description="Helical" evidence="7">
    <location>
        <begin position="387"/>
        <end position="408"/>
    </location>
</feature>
<dbReference type="InterPro" id="IPR036259">
    <property type="entry name" value="MFS_trans_sf"/>
</dbReference>
<dbReference type="InterPro" id="IPR011701">
    <property type="entry name" value="MFS"/>
</dbReference>
<dbReference type="Pfam" id="PF07690">
    <property type="entry name" value="MFS_1"/>
    <property type="match status" value="1"/>
</dbReference>
<evidence type="ECO:0000259" key="8">
    <source>
        <dbReference type="PROSITE" id="PS50850"/>
    </source>
</evidence>
<dbReference type="FunFam" id="1.20.1250.20:FF:000003">
    <property type="entry name" value="Solute carrier family 17 member 3"/>
    <property type="match status" value="1"/>
</dbReference>
<dbReference type="PANTHER" id="PTHR11662">
    <property type="entry name" value="SOLUTE CARRIER FAMILY 17"/>
    <property type="match status" value="1"/>
</dbReference>
<keyword evidence="6 7" id="KW-0472">Membrane</keyword>
<keyword evidence="5 7" id="KW-1133">Transmembrane helix</keyword>
<feature type="transmembrane region" description="Helical" evidence="7">
    <location>
        <begin position="294"/>
        <end position="314"/>
    </location>
</feature>
<keyword evidence="2" id="KW-0813">Transport</keyword>
<dbReference type="GO" id="GO:0016020">
    <property type="term" value="C:membrane"/>
    <property type="evidence" value="ECO:0007669"/>
    <property type="project" value="UniProtKB-SubCell"/>
</dbReference>
<evidence type="ECO:0000313" key="10">
    <source>
        <dbReference type="Proteomes" id="UP000749559"/>
    </source>
</evidence>
<dbReference type="PROSITE" id="PS50850">
    <property type="entry name" value="MFS"/>
    <property type="match status" value="1"/>
</dbReference>
<reference evidence="9" key="1">
    <citation type="submission" date="2022-03" db="EMBL/GenBank/DDBJ databases">
        <authorList>
            <person name="Martin C."/>
        </authorList>
    </citation>
    <scope>NUCLEOTIDE SEQUENCE</scope>
</reference>
<gene>
    <name evidence="9" type="ORF">OFUS_LOCUS2448</name>
</gene>
<feature type="transmembrane region" description="Helical" evidence="7">
    <location>
        <begin position="96"/>
        <end position="116"/>
    </location>
</feature>
<feature type="transmembrane region" description="Helical" evidence="7">
    <location>
        <begin position="191"/>
        <end position="213"/>
    </location>
</feature>
<dbReference type="CDD" id="cd17380">
    <property type="entry name" value="MFS_SLC17A9_like"/>
    <property type="match status" value="1"/>
</dbReference>
<evidence type="ECO:0000256" key="1">
    <source>
        <dbReference type="ARBA" id="ARBA00004141"/>
    </source>
</evidence>
<dbReference type="Proteomes" id="UP000749559">
    <property type="component" value="Unassembled WGS sequence"/>
</dbReference>
<dbReference type="InterPro" id="IPR020846">
    <property type="entry name" value="MFS_dom"/>
</dbReference>
<evidence type="ECO:0000256" key="4">
    <source>
        <dbReference type="ARBA" id="ARBA00022847"/>
    </source>
</evidence>
<dbReference type="FunFam" id="1.20.1250.20:FF:000059">
    <property type="entry name" value="Solute carrier family 17 member 9"/>
    <property type="match status" value="1"/>
</dbReference>
<feature type="transmembrane region" description="Helical" evidence="7">
    <location>
        <begin position="69"/>
        <end position="89"/>
    </location>
</feature>
<dbReference type="GO" id="GO:0015867">
    <property type="term" value="P:ATP transport"/>
    <property type="evidence" value="ECO:0007669"/>
    <property type="project" value="TreeGrafter"/>
</dbReference>
<dbReference type="PANTHER" id="PTHR11662:SF279">
    <property type="entry name" value="VOLTAGE-GATED PURINE NUCLEOTIDE UNIPORTER SLC17A9"/>
    <property type="match status" value="1"/>
</dbReference>
<name>A0A8S4N2J0_OWEFU</name>
<keyword evidence="3 7" id="KW-0812">Transmembrane</keyword>
<feature type="transmembrane region" description="Helical" evidence="7">
    <location>
        <begin position="122"/>
        <end position="142"/>
    </location>
</feature>
<comment type="caution">
    <text evidence="9">The sequence shown here is derived from an EMBL/GenBank/DDBJ whole genome shotgun (WGS) entry which is preliminary data.</text>
</comment>
<evidence type="ECO:0000256" key="2">
    <source>
        <dbReference type="ARBA" id="ARBA00022448"/>
    </source>
</evidence>
<dbReference type="InterPro" id="IPR044777">
    <property type="entry name" value="SLC17A9-like"/>
</dbReference>